<name>A0A6J5P985_9CAUD</name>
<sequence>MQLRLKATFNDGTVNEVVTTLATVVAWERKYKRKASEMAQGIGVEDLAYLCYEATRASGTTVPGSLDQFIALLANIDVLETQDPKAVTAQ</sequence>
<proteinExistence type="predicted"/>
<organism evidence="1">
    <name type="scientific">uncultured Caudovirales phage</name>
    <dbReference type="NCBI Taxonomy" id="2100421"/>
    <lineage>
        <taxon>Viruses</taxon>
        <taxon>Duplodnaviria</taxon>
        <taxon>Heunggongvirae</taxon>
        <taxon>Uroviricota</taxon>
        <taxon>Caudoviricetes</taxon>
        <taxon>Peduoviridae</taxon>
        <taxon>Maltschvirus</taxon>
        <taxon>Maltschvirus maltsch</taxon>
    </lineage>
</organism>
<reference evidence="1" key="1">
    <citation type="submission" date="2020-05" db="EMBL/GenBank/DDBJ databases">
        <authorList>
            <person name="Chiriac C."/>
            <person name="Salcher M."/>
            <person name="Ghai R."/>
            <person name="Kavagutti S V."/>
        </authorList>
    </citation>
    <scope>NUCLEOTIDE SEQUENCE</scope>
</reference>
<evidence type="ECO:0000313" key="1">
    <source>
        <dbReference type="EMBL" id="CAB4168430.1"/>
    </source>
</evidence>
<protein>
    <submittedName>
        <fullName evidence="1">Uncharacterized protein</fullName>
    </submittedName>
</protein>
<dbReference type="EMBL" id="LR796825">
    <property type="protein sequence ID" value="CAB4168430.1"/>
    <property type="molecule type" value="Genomic_DNA"/>
</dbReference>
<gene>
    <name evidence="1" type="ORF">UFOVP877_22</name>
</gene>
<accession>A0A6J5P985</accession>